<keyword evidence="1" id="KW-0175">Coiled coil</keyword>
<organism evidence="4 5">
    <name type="scientific">Coniochaeta ligniaria NRRL 30616</name>
    <dbReference type="NCBI Taxonomy" id="1408157"/>
    <lineage>
        <taxon>Eukaryota</taxon>
        <taxon>Fungi</taxon>
        <taxon>Dikarya</taxon>
        <taxon>Ascomycota</taxon>
        <taxon>Pezizomycotina</taxon>
        <taxon>Sordariomycetes</taxon>
        <taxon>Sordariomycetidae</taxon>
        <taxon>Coniochaetales</taxon>
        <taxon>Coniochaetaceae</taxon>
        <taxon>Coniochaeta</taxon>
    </lineage>
</organism>
<dbReference type="Pfam" id="PF12539">
    <property type="entry name" value="Csm1"/>
    <property type="match status" value="1"/>
</dbReference>
<dbReference type="OrthoDB" id="2431049at2759"/>
<dbReference type="GO" id="GO:0045144">
    <property type="term" value="P:meiotic sister chromatid segregation"/>
    <property type="evidence" value="ECO:0007669"/>
    <property type="project" value="TreeGrafter"/>
</dbReference>
<dbReference type="Gene3D" id="3.90.1150.80">
    <property type="match status" value="1"/>
</dbReference>
<dbReference type="EMBL" id="KV875098">
    <property type="protein sequence ID" value="OIW28482.1"/>
    <property type="molecule type" value="Genomic_DNA"/>
</dbReference>
<dbReference type="InterPro" id="IPR040349">
    <property type="entry name" value="Csm1/Pcs1"/>
</dbReference>
<dbReference type="CDD" id="cd23787">
    <property type="entry name" value="RWD_CSM1"/>
    <property type="match status" value="1"/>
</dbReference>
<dbReference type="InParanoid" id="A0A1J7JLB1"/>
<protein>
    <recommendedName>
        <fullName evidence="3">Monopolin complex subunit Csm1/Pcs1 C-terminal domain-containing protein</fullName>
    </recommendedName>
</protein>
<feature type="compositionally biased region" description="Low complexity" evidence="2">
    <location>
        <begin position="256"/>
        <end position="275"/>
    </location>
</feature>
<evidence type="ECO:0000256" key="1">
    <source>
        <dbReference type="SAM" id="Coils"/>
    </source>
</evidence>
<dbReference type="Proteomes" id="UP000182658">
    <property type="component" value="Unassembled WGS sequence"/>
</dbReference>
<dbReference type="GO" id="GO:1990644">
    <property type="term" value="F:microtubule site clamp"/>
    <property type="evidence" value="ECO:0007669"/>
    <property type="project" value="TreeGrafter"/>
</dbReference>
<dbReference type="GO" id="GO:0005730">
    <property type="term" value="C:nucleolus"/>
    <property type="evidence" value="ECO:0007669"/>
    <property type="project" value="TreeGrafter"/>
</dbReference>
<feature type="domain" description="Monopolin complex subunit Csm1/Pcs1 C-terminal" evidence="3">
    <location>
        <begin position="434"/>
        <end position="521"/>
    </location>
</feature>
<evidence type="ECO:0000313" key="5">
    <source>
        <dbReference type="Proteomes" id="UP000182658"/>
    </source>
</evidence>
<evidence type="ECO:0000259" key="3">
    <source>
        <dbReference type="Pfam" id="PF12539"/>
    </source>
</evidence>
<dbReference type="PANTHER" id="PTHR28006:SF1">
    <property type="entry name" value="MONOPOLIN COMPLEX SUBUNIT CSM1"/>
    <property type="match status" value="1"/>
</dbReference>
<dbReference type="GO" id="GO:0034506">
    <property type="term" value="C:chromosome, centromeric core domain"/>
    <property type="evidence" value="ECO:0007669"/>
    <property type="project" value="TreeGrafter"/>
</dbReference>
<accession>A0A1J7JLB1</accession>
<feature type="coiled-coil region" evidence="1">
    <location>
        <begin position="363"/>
        <end position="397"/>
    </location>
</feature>
<dbReference type="PANTHER" id="PTHR28006">
    <property type="entry name" value="MONOPOLIN COMPLEX SUBUNIT CSM1"/>
    <property type="match status" value="1"/>
</dbReference>
<dbReference type="InterPro" id="IPR020981">
    <property type="entry name" value="Csm1/Pcs1_C"/>
</dbReference>
<evidence type="ECO:0000256" key="2">
    <source>
        <dbReference type="SAM" id="MobiDB-lite"/>
    </source>
</evidence>
<feature type="compositionally biased region" description="Low complexity" evidence="2">
    <location>
        <begin position="36"/>
        <end position="66"/>
    </location>
</feature>
<dbReference type="STRING" id="1408157.A0A1J7JLB1"/>
<dbReference type="AlphaFoldDB" id="A0A1J7JLB1"/>
<dbReference type="GO" id="GO:0033551">
    <property type="term" value="C:monopolin complex"/>
    <property type="evidence" value="ECO:0007669"/>
    <property type="project" value="InterPro"/>
</dbReference>
<name>A0A1J7JLB1_9PEZI</name>
<dbReference type="GO" id="GO:0072686">
    <property type="term" value="C:mitotic spindle"/>
    <property type="evidence" value="ECO:0007669"/>
    <property type="project" value="TreeGrafter"/>
</dbReference>
<dbReference type="InterPro" id="IPR038608">
    <property type="entry name" value="Csm1/Pcs1_C_sf"/>
</dbReference>
<evidence type="ECO:0000313" key="4">
    <source>
        <dbReference type="EMBL" id="OIW28482.1"/>
    </source>
</evidence>
<proteinExistence type="predicted"/>
<dbReference type="GO" id="GO:0051315">
    <property type="term" value="P:attachment of mitotic spindle microtubules to kinetochore"/>
    <property type="evidence" value="ECO:0007669"/>
    <property type="project" value="TreeGrafter"/>
</dbReference>
<gene>
    <name evidence="4" type="ORF">CONLIGDRAFT_681436</name>
</gene>
<sequence length="543" mass="58763">MPKTQSNLLELVNSDSDDEFASQLGIRTSTVKLAAPKKTTKAMPAAAKKPARGAAAAKPTKTVPAANKVTKPAQTKKPAGRRTSGRLAEAIENSDEGRAVLAERPANQKPAPKATKGRKAAATKNEVMIEESIIATPPPAKTKSGRGRPKKTATEEDEIQETQQDPAPKPAPTKRGRKPAAAAKQRAEIEIPETQQQDPEQYPDPEPSAMDLDLTLEPGLEDLPDSPAAHHIPPSVLRNNSRAHVPVPHSTSRRPLSATSFLTTLPTSSSSSSSSDDPVTLRRRIGELTKQYTALETRYRDLRNIAARDAEINFDRLRKQTDERAASAAALVDSLKTELAAQKELAREGARHKTQLDLSEARVDGLQQAVTELTTALSESKAENKNLSVKLAAARGNEAAKAAVPGSAVKNGHGGLMMSNKTHGEGIHAATVMQMKEDLYGDLTGLIVRGVKNVGGEDVFDCLQTGRNGTLHFKLAINNDTTSEVYDEAHYRYMPQLDPGRDAELIEILPDYLVEEITFPRPHAAKFYARVIKSLTERVVDDE</sequence>
<keyword evidence="5" id="KW-1185">Reference proteome</keyword>
<reference evidence="4 5" key="1">
    <citation type="submission" date="2016-10" db="EMBL/GenBank/DDBJ databases">
        <title>Draft genome sequence of Coniochaeta ligniaria NRRL30616, a lignocellulolytic fungus for bioabatement of inhibitors in plant biomass hydrolysates.</title>
        <authorList>
            <consortium name="DOE Joint Genome Institute"/>
            <person name="Jimenez D.J."/>
            <person name="Hector R.E."/>
            <person name="Riley R."/>
            <person name="Sun H."/>
            <person name="Grigoriev I.V."/>
            <person name="Van Elsas J.D."/>
            <person name="Nichols N.N."/>
        </authorList>
    </citation>
    <scope>NUCLEOTIDE SEQUENCE [LARGE SCALE GENOMIC DNA]</scope>
    <source>
        <strain evidence="4 5">NRRL 30616</strain>
    </source>
</reference>
<feature type="region of interest" description="Disordered" evidence="2">
    <location>
        <begin position="36"/>
        <end position="279"/>
    </location>
</feature>
<dbReference type="FunFam" id="3.90.1150.80:FF:000001">
    <property type="entry name" value="Chromosome segregation protein (Pcs1)"/>
    <property type="match status" value="1"/>
</dbReference>